<name>A0ABT8KJ94_9BACT</name>
<accession>A0ABT8KJ94</accession>
<comment type="caution">
    <text evidence="1">The sequence shown here is derived from an EMBL/GenBank/DDBJ whole genome shotgun (WGS) entry which is preliminary data.</text>
</comment>
<evidence type="ECO:0000313" key="1">
    <source>
        <dbReference type="EMBL" id="MDN5200785.1"/>
    </source>
</evidence>
<dbReference type="RefSeq" id="WP_346750805.1">
    <property type="nucleotide sequence ID" value="NZ_JAUJEA010000001.1"/>
</dbReference>
<evidence type="ECO:0000313" key="2">
    <source>
        <dbReference type="Proteomes" id="UP001172082"/>
    </source>
</evidence>
<reference evidence="1" key="1">
    <citation type="submission" date="2023-06" db="EMBL/GenBank/DDBJ databases">
        <title>Genomic of Parafulvivirga corallium.</title>
        <authorList>
            <person name="Wang G."/>
        </authorList>
    </citation>
    <scope>NUCLEOTIDE SEQUENCE</scope>
    <source>
        <strain evidence="1">BMA10</strain>
    </source>
</reference>
<dbReference type="InterPro" id="IPR012467">
    <property type="entry name" value="DUF1684"/>
</dbReference>
<gene>
    <name evidence="1" type="ORF">QQ008_05420</name>
</gene>
<keyword evidence="2" id="KW-1185">Reference proteome</keyword>
<dbReference type="EMBL" id="JAUJEA010000001">
    <property type="protein sequence ID" value="MDN5200785.1"/>
    <property type="molecule type" value="Genomic_DNA"/>
</dbReference>
<organism evidence="1 2">
    <name type="scientific">Splendidivirga corallicola</name>
    <dbReference type="NCBI Taxonomy" id="3051826"/>
    <lineage>
        <taxon>Bacteria</taxon>
        <taxon>Pseudomonadati</taxon>
        <taxon>Bacteroidota</taxon>
        <taxon>Cytophagia</taxon>
        <taxon>Cytophagales</taxon>
        <taxon>Splendidivirgaceae</taxon>
        <taxon>Splendidivirga</taxon>
    </lineage>
</organism>
<protein>
    <submittedName>
        <fullName evidence="1">DUF1684 domain-containing protein</fullName>
    </submittedName>
</protein>
<dbReference type="PANTHER" id="PTHR41913:SF1">
    <property type="entry name" value="DUF1684 DOMAIN-CONTAINING PROTEIN"/>
    <property type="match status" value="1"/>
</dbReference>
<dbReference type="Proteomes" id="UP001172082">
    <property type="component" value="Unassembled WGS sequence"/>
</dbReference>
<proteinExistence type="predicted"/>
<dbReference type="Pfam" id="PF07920">
    <property type="entry name" value="DUF1684"/>
    <property type="match status" value="1"/>
</dbReference>
<sequence length="213" mass="24264">MKNTRVLFIVVLVVVIGTMIYSFSGTTEEVPKEAEQDYLASVQGERDEKDLYMKESESSPLSAEDKRFFRGLSYFDVNANYKIVAKLLPFPQDAFLTMATSDGKEKRYKKFAHAQFELNGASHQLLVLQSTDPLQSNLLFLPFTDETSAEQTYGAGRYLDFEMPEKNELVIDFNLAYNPYCAYNDQYSCPFPPAENHLKIAILAGEKTFQKIN</sequence>
<dbReference type="PANTHER" id="PTHR41913">
    <property type="entry name" value="DUF1684 DOMAIN-CONTAINING PROTEIN"/>
    <property type="match status" value="1"/>
</dbReference>